<reference evidence="2" key="1">
    <citation type="journal article" date="2023" name="Science">
        <title>Genome structures resolve the early diversification of teleost fishes.</title>
        <authorList>
            <person name="Parey E."/>
            <person name="Louis A."/>
            <person name="Montfort J."/>
            <person name="Bouchez O."/>
            <person name="Roques C."/>
            <person name="Iampietro C."/>
            <person name="Lluch J."/>
            <person name="Castinel A."/>
            <person name="Donnadieu C."/>
            <person name="Desvignes T."/>
            <person name="Floi Bucao C."/>
            <person name="Jouanno E."/>
            <person name="Wen M."/>
            <person name="Mejri S."/>
            <person name="Dirks R."/>
            <person name="Jansen H."/>
            <person name="Henkel C."/>
            <person name="Chen W.J."/>
            <person name="Zahm M."/>
            <person name="Cabau C."/>
            <person name="Klopp C."/>
            <person name="Thompson A.W."/>
            <person name="Robinson-Rechavi M."/>
            <person name="Braasch I."/>
            <person name="Lecointre G."/>
            <person name="Bobe J."/>
            <person name="Postlethwait J.H."/>
            <person name="Berthelot C."/>
            <person name="Roest Crollius H."/>
            <person name="Guiguen Y."/>
        </authorList>
    </citation>
    <scope>NUCLEOTIDE SEQUENCE</scope>
    <source>
        <strain evidence="2">WJC10195</strain>
    </source>
</reference>
<accession>A0A9Q1F661</accession>
<proteinExistence type="predicted"/>
<evidence type="ECO:0000256" key="1">
    <source>
        <dbReference type="SAM" id="MobiDB-lite"/>
    </source>
</evidence>
<sequence>MTTYFLLQNLCDSEDYIMGRYGQACTYRDNHQEEPDSKSDAEEKNSRREEGPSTGETTVVSTASLEADLNPEAMSSRLCTVL</sequence>
<feature type="compositionally biased region" description="Polar residues" evidence="1">
    <location>
        <begin position="54"/>
        <end position="64"/>
    </location>
</feature>
<gene>
    <name evidence="2" type="ORF">SKAU_G00234080</name>
</gene>
<evidence type="ECO:0000313" key="2">
    <source>
        <dbReference type="EMBL" id="KAJ8351932.1"/>
    </source>
</evidence>
<dbReference type="EMBL" id="JAINUF010000008">
    <property type="protein sequence ID" value="KAJ8351932.1"/>
    <property type="molecule type" value="Genomic_DNA"/>
</dbReference>
<evidence type="ECO:0000313" key="3">
    <source>
        <dbReference type="Proteomes" id="UP001152622"/>
    </source>
</evidence>
<dbReference type="AlphaFoldDB" id="A0A9Q1F661"/>
<keyword evidence="3" id="KW-1185">Reference proteome</keyword>
<comment type="caution">
    <text evidence="2">The sequence shown here is derived from an EMBL/GenBank/DDBJ whole genome shotgun (WGS) entry which is preliminary data.</text>
</comment>
<name>A0A9Q1F661_SYNKA</name>
<protein>
    <submittedName>
        <fullName evidence="2">Uncharacterized protein</fullName>
    </submittedName>
</protein>
<feature type="compositionally biased region" description="Basic and acidic residues" evidence="1">
    <location>
        <begin position="28"/>
        <end position="51"/>
    </location>
</feature>
<feature type="region of interest" description="Disordered" evidence="1">
    <location>
        <begin position="28"/>
        <end position="67"/>
    </location>
</feature>
<dbReference type="Proteomes" id="UP001152622">
    <property type="component" value="Chromosome 8"/>
</dbReference>
<organism evidence="2 3">
    <name type="scientific">Synaphobranchus kaupii</name>
    <name type="common">Kaup's arrowtooth eel</name>
    <dbReference type="NCBI Taxonomy" id="118154"/>
    <lineage>
        <taxon>Eukaryota</taxon>
        <taxon>Metazoa</taxon>
        <taxon>Chordata</taxon>
        <taxon>Craniata</taxon>
        <taxon>Vertebrata</taxon>
        <taxon>Euteleostomi</taxon>
        <taxon>Actinopterygii</taxon>
        <taxon>Neopterygii</taxon>
        <taxon>Teleostei</taxon>
        <taxon>Anguilliformes</taxon>
        <taxon>Synaphobranchidae</taxon>
        <taxon>Synaphobranchus</taxon>
    </lineage>
</organism>